<feature type="region of interest" description="Disordered" evidence="8">
    <location>
        <begin position="1"/>
        <end position="81"/>
    </location>
</feature>
<dbReference type="RefSeq" id="XP_038741157.1">
    <property type="nucleotide sequence ID" value="XM_038893608.1"/>
</dbReference>
<evidence type="ECO:0000256" key="5">
    <source>
        <dbReference type="ARBA" id="ARBA00023163"/>
    </source>
</evidence>
<sequence>MSDFGDDDVGGGDEPMYEDEGADYWDPEVPVEDEEVGRAEGDEEDADNVVVSGDPSAAANAGKGNEKSHRDKKIPDDQRTTTPYMTKYERARILGTRALQISMNAPVLVDLEGETDPLQIAIKEMREKKIPLIVRRYMPDGYYEDWTCEELLHPFAFKMLAPSAIIAAALPLLLLQSGAASARVMPRAANYTQEAIDSGEALGDLHTQAYNNALARLSANGSSQCTQDNVRIRREWRNMPGEDRIAYTDAVTCLQSKAPLYTDIAGSKSMFDDFVALHQNLTGYVHMSATFLLWHRYYIHTYEEKLRTECGYTGTLPYWEWSLDGDDPASSPIFDGSATSMGSDGSAVEHDGLVLNSTVQVITLPAGTGGGCVTSGPFTNMTTHLGPQAMPNLGSVVSDNQDDPTADNPRCLKRDLNGYVLRTWASFRNVTDLITDYDNIEWFQGIAQGQTEYSGLGELGVHGAGHYAFGLDPGSDVYISPGDPVFYLHHTQLDRVYWIWQNLDWDNRQTIFGTGTMENSPPSANVTLDDLLDLGPLNDQIAIKTVMDTIDGPLCYLYATD</sequence>
<dbReference type="PROSITE" id="PS00498">
    <property type="entry name" value="TYROSINASE_2"/>
    <property type="match status" value="1"/>
</dbReference>
<dbReference type="Proteomes" id="UP000781932">
    <property type="component" value="Unassembled WGS sequence"/>
</dbReference>
<dbReference type="Pfam" id="PF01192">
    <property type="entry name" value="RNA_pol_Rpb6"/>
    <property type="match status" value="1"/>
</dbReference>
<dbReference type="FunFam" id="3.90.940.10:FF:000009">
    <property type="entry name" value="DNA-directed RNA polymerases I"/>
    <property type="match status" value="1"/>
</dbReference>
<evidence type="ECO:0000256" key="3">
    <source>
        <dbReference type="ARBA" id="ARBA00022723"/>
    </source>
</evidence>
<keyword evidence="5" id="KW-0804">Transcription</keyword>
<dbReference type="SUPFAM" id="SSF48056">
    <property type="entry name" value="Di-copper centre-containing domain"/>
    <property type="match status" value="1"/>
</dbReference>
<dbReference type="GO" id="GO:0003677">
    <property type="term" value="F:DNA binding"/>
    <property type="evidence" value="ECO:0007669"/>
    <property type="project" value="InterPro"/>
</dbReference>
<reference evidence="10" key="1">
    <citation type="submission" date="2020-03" db="EMBL/GenBank/DDBJ databases">
        <authorList>
            <person name="He L."/>
        </authorList>
    </citation>
    <scope>NUCLEOTIDE SEQUENCE</scope>
    <source>
        <strain evidence="10">CkLH20</strain>
    </source>
</reference>
<dbReference type="PANTHER" id="PTHR11474">
    <property type="entry name" value="TYROSINASE FAMILY MEMBER"/>
    <property type="match status" value="1"/>
</dbReference>
<dbReference type="InterPro" id="IPR028363">
    <property type="entry name" value="RPB6"/>
</dbReference>
<dbReference type="InterPro" id="IPR008922">
    <property type="entry name" value="Di-copper_centre_dom_sf"/>
</dbReference>
<feature type="compositionally biased region" description="Basic and acidic residues" evidence="8">
    <location>
        <begin position="64"/>
        <end position="79"/>
    </location>
</feature>
<keyword evidence="2" id="KW-0240">DNA-directed RNA polymerase</keyword>
<dbReference type="SMART" id="SM01409">
    <property type="entry name" value="RNA_pol_Rpb6"/>
    <property type="match status" value="1"/>
</dbReference>
<evidence type="ECO:0000256" key="4">
    <source>
        <dbReference type="ARBA" id="ARBA00023002"/>
    </source>
</evidence>
<dbReference type="PIRSF" id="PIRSF500154">
    <property type="entry name" value="RPB6"/>
    <property type="match status" value="1"/>
</dbReference>
<evidence type="ECO:0000256" key="7">
    <source>
        <dbReference type="ARBA" id="ARBA00025773"/>
    </source>
</evidence>
<keyword evidence="4" id="KW-0560">Oxidoreductase</keyword>
<protein>
    <recommendedName>
        <fullName evidence="9">Tyrosinase copper-binding domain-containing protein</fullName>
    </recommendedName>
</protein>
<dbReference type="GeneID" id="62166682"/>
<reference evidence="10" key="2">
    <citation type="submission" date="2020-11" db="EMBL/GenBank/DDBJ databases">
        <title>Whole genome sequencing of Colletotrichum sp.</title>
        <authorList>
            <person name="Li H."/>
        </authorList>
    </citation>
    <scope>NUCLEOTIDE SEQUENCE</scope>
    <source>
        <strain evidence="10">CkLH20</strain>
    </source>
</reference>
<dbReference type="Gene3D" id="1.10.1280.10">
    <property type="entry name" value="Di-copper center containing domain from catechol oxidase"/>
    <property type="match status" value="1"/>
</dbReference>
<dbReference type="InterPro" id="IPR006110">
    <property type="entry name" value="Pol_omega/Rpo6/RPB6"/>
</dbReference>
<evidence type="ECO:0000256" key="6">
    <source>
        <dbReference type="ARBA" id="ARBA00023242"/>
    </source>
</evidence>
<dbReference type="OrthoDB" id="6132182at2759"/>
<dbReference type="GO" id="GO:0006351">
    <property type="term" value="P:DNA-templated transcription"/>
    <property type="evidence" value="ECO:0007669"/>
    <property type="project" value="InterPro"/>
</dbReference>
<dbReference type="PRINTS" id="PR00092">
    <property type="entry name" value="TYROSINASE"/>
</dbReference>
<evidence type="ECO:0000256" key="1">
    <source>
        <dbReference type="ARBA" id="ARBA00004123"/>
    </source>
</evidence>
<dbReference type="GO" id="GO:0016491">
    <property type="term" value="F:oxidoreductase activity"/>
    <property type="evidence" value="ECO:0007669"/>
    <property type="project" value="UniProtKB-KW"/>
</dbReference>
<dbReference type="Gene3D" id="3.90.940.10">
    <property type="match status" value="1"/>
</dbReference>
<dbReference type="GO" id="GO:0046872">
    <property type="term" value="F:metal ion binding"/>
    <property type="evidence" value="ECO:0007669"/>
    <property type="project" value="UniProtKB-KW"/>
</dbReference>
<organism evidence="10 11">
    <name type="scientific">Colletotrichum karsti</name>
    <dbReference type="NCBI Taxonomy" id="1095194"/>
    <lineage>
        <taxon>Eukaryota</taxon>
        <taxon>Fungi</taxon>
        <taxon>Dikarya</taxon>
        <taxon>Ascomycota</taxon>
        <taxon>Pezizomycotina</taxon>
        <taxon>Sordariomycetes</taxon>
        <taxon>Hypocreomycetidae</taxon>
        <taxon>Glomerellales</taxon>
        <taxon>Glomerellaceae</taxon>
        <taxon>Colletotrichum</taxon>
        <taxon>Colletotrichum boninense species complex</taxon>
    </lineage>
</organism>
<dbReference type="PROSITE" id="PS01111">
    <property type="entry name" value="RNA_POL_K_14KD"/>
    <property type="match status" value="1"/>
</dbReference>
<evidence type="ECO:0000256" key="8">
    <source>
        <dbReference type="SAM" id="MobiDB-lite"/>
    </source>
</evidence>
<dbReference type="GO" id="GO:0003899">
    <property type="term" value="F:DNA-directed RNA polymerase activity"/>
    <property type="evidence" value="ECO:0007669"/>
    <property type="project" value="InterPro"/>
</dbReference>
<dbReference type="HAMAP" id="MF_00192">
    <property type="entry name" value="RNApol_arch_Rpo6"/>
    <property type="match status" value="1"/>
</dbReference>
<proteinExistence type="inferred from homology"/>
<dbReference type="PANTHER" id="PTHR11474:SF125">
    <property type="entry name" value="N-ACETYL-6-HYDROXYTRYPTOPHAN OXIDASE IVOB-RELATED"/>
    <property type="match status" value="1"/>
</dbReference>
<comment type="similarity">
    <text evidence="7">Belongs to the archaeal Rpo6/eukaryotic RPB6 RNA polymerase subunit family.</text>
</comment>
<name>A0A9P6LG07_9PEZI</name>
<evidence type="ECO:0000259" key="9">
    <source>
        <dbReference type="PROSITE" id="PS00498"/>
    </source>
</evidence>
<dbReference type="Pfam" id="PF00264">
    <property type="entry name" value="Tyrosinase"/>
    <property type="match status" value="1"/>
</dbReference>
<dbReference type="InterPro" id="IPR006111">
    <property type="entry name" value="Rpo6/Rpb6"/>
</dbReference>
<dbReference type="InterPro" id="IPR050316">
    <property type="entry name" value="Tyrosinase/Hemocyanin"/>
</dbReference>
<evidence type="ECO:0000313" key="11">
    <source>
        <dbReference type="Proteomes" id="UP000781932"/>
    </source>
</evidence>
<comment type="subcellular location">
    <subcellularLocation>
        <location evidence="1">Nucleus</location>
    </subcellularLocation>
</comment>
<dbReference type="AlphaFoldDB" id="A0A9P6LG07"/>
<feature type="compositionally biased region" description="Acidic residues" evidence="8">
    <location>
        <begin position="1"/>
        <end position="47"/>
    </location>
</feature>
<feature type="domain" description="Tyrosinase copper-binding" evidence="9">
    <location>
        <begin position="483"/>
        <end position="494"/>
    </location>
</feature>
<keyword evidence="6" id="KW-0539">Nucleus</keyword>
<dbReference type="InterPro" id="IPR036161">
    <property type="entry name" value="RPB6/omega-like_sf"/>
</dbReference>
<evidence type="ECO:0000256" key="2">
    <source>
        <dbReference type="ARBA" id="ARBA00022478"/>
    </source>
</evidence>
<dbReference type="EMBL" id="JAATWM020000043">
    <property type="protein sequence ID" value="KAF9871696.1"/>
    <property type="molecule type" value="Genomic_DNA"/>
</dbReference>
<dbReference type="InterPro" id="IPR020708">
    <property type="entry name" value="DNA-dir_RNA_polK_14-18kDa_CS"/>
</dbReference>
<dbReference type="GO" id="GO:0005665">
    <property type="term" value="C:RNA polymerase II, core complex"/>
    <property type="evidence" value="ECO:0007669"/>
    <property type="project" value="InterPro"/>
</dbReference>
<keyword evidence="11" id="KW-1185">Reference proteome</keyword>
<dbReference type="InterPro" id="IPR002227">
    <property type="entry name" value="Tyrosinase_Cu-bd"/>
</dbReference>
<gene>
    <name evidence="10" type="ORF">CkaCkLH20_10894</name>
</gene>
<accession>A0A9P6LG07</accession>
<keyword evidence="3" id="KW-0479">Metal-binding</keyword>
<evidence type="ECO:0000313" key="10">
    <source>
        <dbReference type="EMBL" id="KAF9871696.1"/>
    </source>
</evidence>
<dbReference type="SUPFAM" id="SSF63562">
    <property type="entry name" value="RPB6/omega subunit-like"/>
    <property type="match status" value="1"/>
</dbReference>
<dbReference type="NCBIfam" id="NF002208">
    <property type="entry name" value="PRK01099.1-3"/>
    <property type="match status" value="1"/>
</dbReference>
<comment type="caution">
    <text evidence="10">The sequence shown here is derived from an EMBL/GenBank/DDBJ whole genome shotgun (WGS) entry which is preliminary data.</text>
</comment>
<dbReference type="PIRSF" id="PIRSF000778">
    <property type="entry name" value="RpoK/RPB6"/>
    <property type="match status" value="1"/>
</dbReference>